<gene>
    <name evidence="2" type="ORF">BTM29_05010</name>
</gene>
<evidence type="ECO:0000259" key="1">
    <source>
        <dbReference type="Pfam" id="PF13439"/>
    </source>
</evidence>
<dbReference type="InterPro" id="IPR028098">
    <property type="entry name" value="Glyco_trans_4-like_N"/>
</dbReference>
<keyword evidence="3" id="KW-1185">Reference proteome</keyword>
<proteinExistence type="predicted"/>
<dbReference type="EMBL" id="CP019323">
    <property type="protein sequence ID" value="APX71954.1"/>
    <property type="molecule type" value="Genomic_DNA"/>
</dbReference>
<dbReference type="RefSeq" id="WP_076614458.1">
    <property type="nucleotide sequence ID" value="NZ_CP019323.1"/>
</dbReference>
<evidence type="ECO:0000313" key="2">
    <source>
        <dbReference type="EMBL" id="APX71954.1"/>
    </source>
</evidence>
<dbReference type="Proteomes" id="UP000187499">
    <property type="component" value="Chromosome"/>
</dbReference>
<dbReference type="SUPFAM" id="SSF53756">
    <property type="entry name" value="UDP-Glycosyltransferase/glycogen phosphorylase"/>
    <property type="match status" value="1"/>
</dbReference>
<dbReference type="STRING" id="1847728.BTM29_05010"/>
<dbReference type="Gene3D" id="3.40.50.2000">
    <property type="entry name" value="Glycogen Phosphorylase B"/>
    <property type="match status" value="2"/>
</dbReference>
<reference evidence="3" key="1">
    <citation type="submission" date="2016-12" db="EMBL/GenBank/DDBJ databases">
        <authorList>
            <person name="Jung M.Y."/>
            <person name="Lee S.H."/>
        </authorList>
    </citation>
    <scope>NUCLEOTIDE SEQUENCE [LARGE SCALE GENOMIC DNA]</scope>
    <source>
        <strain evidence="3">WiKim39</strain>
    </source>
</reference>
<feature type="domain" description="Glycosyltransferase subfamily 4-like N-terminal" evidence="1">
    <location>
        <begin position="16"/>
        <end position="142"/>
    </location>
</feature>
<dbReference type="Pfam" id="PF13439">
    <property type="entry name" value="Glyco_transf_4"/>
    <property type="match status" value="1"/>
</dbReference>
<dbReference type="PANTHER" id="PTHR45947">
    <property type="entry name" value="SULFOQUINOVOSYL TRANSFERASE SQD2"/>
    <property type="match status" value="1"/>
</dbReference>
<name>A0A1P8Q250_9LACO</name>
<dbReference type="InterPro" id="IPR050194">
    <property type="entry name" value="Glycosyltransferase_grp1"/>
</dbReference>
<dbReference type="OrthoDB" id="9814612at2"/>
<evidence type="ECO:0000313" key="3">
    <source>
        <dbReference type="Proteomes" id="UP000187499"/>
    </source>
</evidence>
<dbReference type="Pfam" id="PF13692">
    <property type="entry name" value="Glyco_trans_1_4"/>
    <property type="match status" value="1"/>
</dbReference>
<organism evidence="2 3">
    <name type="scientific">Companilactobacillus allii</name>
    <dbReference type="NCBI Taxonomy" id="1847728"/>
    <lineage>
        <taxon>Bacteria</taxon>
        <taxon>Bacillati</taxon>
        <taxon>Bacillota</taxon>
        <taxon>Bacilli</taxon>
        <taxon>Lactobacillales</taxon>
        <taxon>Lactobacillaceae</taxon>
        <taxon>Companilactobacillus</taxon>
    </lineage>
</organism>
<sequence length="429" mass="49733">MIILHYTLGFPPERSGGLVKYAMDLMNEQQSSGDEVIALFPGKINFFNKKIDIIKSSDKPLKMYEMVNSLPLPLFGGIKEPQKFMMGASPELFERFFKKIGPDVIHVHTLMGLPKEFLEVAKKFSIKIVYTTHDYFGLSPNPTFYFNGKSFDNDNSVINWAKASENAFSTAKLRIFQMKSYPRIRKLLSKLHGLLSKWSTTTASVDKNLQFSNKYLDELQELKNYYIDIFKLVDVFHFNSQLTMNVYTDNLDFSIKGEVISITNALIKNRNIEYRPSGNKKIKIGYIGSNESYKGFYDFVRFIKLLPISKFEFHSFGYDFSNEIEGLVQHGKYNFNELGSVYDSIDVLIVPSRCKETFGLVALEALSYKTPVFVSKNVGSKDLIESDFIFQDNTELIKEIRKWNLKYRFNHVKTIQEHCKELRHLYLKQ</sequence>
<dbReference type="AlphaFoldDB" id="A0A1P8Q250"/>
<protein>
    <recommendedName>
        <fullName evidence="1">Glycosyltransferase subfamily 4-like N-terminal domain-containing protein</fullName>
    </recommendedName>
</protein>
<dbReference type="KEGG" id="lalw:BTM29_05010"/>
<accession>A0A1P8Q250</accession>
<dbReference type="PANTHER" id="PTHR45947:SF3">
    <property type="entry name" value="SULFOQUINOVOSYL TRANSFERASE SQD2"/>
    <property type="match status" value="1"/>
</dbReference>
<dbReference type="GO" id="GO:0016757">
    <property type="term" value="F:glycosyltransferase activity"/>
    <property type="evidence" value="ECO:0007669"/>
    <property type="project" value="TreeGrafter"/>
</dbReference>